<dbReference type="PATRIC" id="fig|1053201.3.peg.1624"/>
<evidence type="ECO:0000313" key="1">
    <source>
        <dbReference type="EMBL" id="EJV87358.1"/>
    </source>
</evidence>
<dbReference type="Proteomes" id="UP000004136">
    <property type="component" value="Unassembled WGS sequence"/>
</dbReference>
<gene>
    <name evidence="1" type="ORF">IG3_01575</name>
</gene>
<organism evidence="1 2">
    <name type="scientific">Bacillus cereus HuA2-1</name>
    <dbReference type="NCBI Taxonomy" id="1053201"/>
    <lineage>
        <taxon>Bacteria</taxon>
        <taxon>Bacillati</taxon>
        <taxon>Bacillota</taxon>
        <taxon>Bacilli</taxon>
        <taxon>Bacillales</taxon>
        <taxon>Bacillaceae</taxon>
        <taxon>Bacillus</taxon>
        <taxon>Bacillus cereus group</taxon>
    </lineage>
</organism>
<dbReference type="EMBL" id="AHDV01000008">
    <property type="protein sequence ID" value="EJV87358.1"/>
    <property type="molecule type" value="Genomic_DNA"/>
</dbReference>
<evidence type="ECO:0000313" key="2">
    <source>
        <dbReference type="Proteomes" id="UP000004136"/>
    </source>
</evidence>
<protein>
    <submittedName>
        <fullName evidence="1">Uncharacterized protein</fullName>
    </submittedName>
</protein>
<comment type="caution">
    <text evidence="1">The sequence shown here is derived from an EMBL/GenBank/DDBJ whole genome shotgun (WGS) entry which is preliminary data.</text>
</comment>
<dbReference type="RefSeq" id="WP_002135951.1">
    <property type="nucleotide sequence ID" value="NZ_JH804672.1"/>
</dbReference>
<dbReference type="OrthoDB" id="2666448at2"/>
<reference evidence="1 2" key="1">
    <citation type="submission" date="2012-04" db="EMBL/GenBank/DDBJ databases">
        <title>The Genome Sequence of Bacillus cereus HuA2-1.</title>
        <authorList>
            <consortium name="The Broad Institute Genome Sequencing Platform"/>
            <consortium name="The Broad Institute Genome Sequencing Center for Infectious Disease"/>
            <person name="Feldgarden M."/>
            <person name="Van der Auwera G.A."/>
            <person name="Mahillon J."/>
            <person name="Duprez V."/>
            <person name="Timmery S."/>
            <person name="Mattelet C."/>
            <person name="Dierick K."/>
            <person name="Sun M."/>
            <person name="Yu Z."/>
            <person name="Zhu L."/>
            <person name="Hu X."/>
            <person name="Shank E.B."/>
            <person name="Swiecicka I."/>
            <person name="Hansen B.M."/>
            <person name="Andrup L."/>
            <person name="Young S.K."/>
            <person name="Zeng Q."/>
            <person name="Gargeya S."/>
            <person name="Fitzgerald M."/>
            <person name="Haas B."/>
            <person name="Abouelleil A."/>
            <person name="Alvarado L."/>
            <person name="Arachchi H.M."/>
            <person name="Berlin A."/>
            <person name="Chapman S.B."/>
            <person name="Goldberg J."/>
            <person name="Griggs A."/>
            <person name="Gujja S."/>
            <person name="Hansen M."/>
            <person name="Howarth C."/>
            <person name="Imamovic A."/>
            <person name="Larimer J."/>
            <person name="McCowen C."/>
            <person name="Montmayeur A."/>
            <person name="Murphy C."/>
            <person name="Neiman D."/>
            <person name="Pearson M."/>
            <person name="Priest M."/>
            <person name="Roberts A."/>
            <person name="Saif S."/>
            <person name="Shea T."/>
            <person name="Sisk P."/>
            <person name="Sykes S."/>
            <person name="Wortman J."/>
            <person name="Nusbaum C."/>
            <person name="Birren B."/>
        </authorList>
    </citation>
    <scope>NUCLEOTIDE SEQUENCE [LARGE SCALE GENOMIC DNA]</scope>
    <source>
        <strain evidence="1 2">HuA2-1</strain>
    </source>
</reference>
<accession>J8YWG3</accession>
<name>J8YWG3_BACCE</name>
<dbReference type="HOGENOM" id="CLU_600850_0_0_9"/>
<proteinExistence type="predicted"/>
<dbReference type="AlphaFoldDB" id="J8YWG3"/>
<sequence>MQEQKLFFTRRNQFSFWEKLMHLNSNQYINLYSQLVQKRLITNTAVAPDNYPNFFYCKYLDFQGEHKRQLECLVDSFFHTLSSPKSDFNALMFTYSKTILNLENLGDRFKQLSTTLSQKISIENLEINHFLECNNTVLDIRFTSSKNTYFKENKNEKLIHTELRFYLQHNIALVTNYSDYTHSESQKKEFISGVLNIITNNSSFSFMELKDHSLRSILLADKAIPTKIKFEVEGRMEVGININQNISTYEALAQDELRYFYDKYPISHIKVTISEQDDKILLINGDEGKLLSRSKNIETEDIDLFIEQLTKLLKYDYLNQDYNKVLLSLANEKIISTSRFIKVELTKGFKEIEKLIANKCEDETLMYIKTIKNAFFYSLINNFILETNENIDTSILRIENKTLELFSSISKMDKQNIHNNLCYLIDFYKKKDKQKTFEDFLSQIDSKLKPMGCASNVIGA</sequence>